<evidence type="ECO:0000313" key="2">
    <source>
        <dbReference type="Proteomes" id="UP001152747"/>
    </source>
</evidence>
<accession>A0A9P1IDT0</accession>
<keyword evidence="2" id="KW-1185">Reference proteome</keyword>
<gene>
    <name evidence="1" type="ORF">CAMP_LOCUS6011</name>
</gene>
<proteinExistence type="predicted"/>
<dbReference type="AlphaFoldDB" id="A0A9P1IDT0"/>
<dbReference type="EMBL" id="CANHGI010000002">
    <property type="protein sequence ID" value="CAI5443374.1"/>
    <property type="molecule type" value="Genomic_DNA"/>
</dbReference>
<organism evidence="1 2">
    <name type="scientific">Caenorhabditis angaria</name>
    <dbReference type="NCBI Taxonomy" id="860376"/>
    <lineage>
        <taxon>Eukaryota</taxon>
        <taxon>Metazoa</taxon>
        <taxon>Ecdysozoa</taxon>
        <taxon>Nematoda</taxon>
        <taxon>Chromadorea</taxon>
        <taxon>Rhabditida</taxon>
        <taxon>Rhabditina</taxon>
        <taxon>Rhabditomorpha</taxon>
        <taxon>Rhabditoidea</taxon>
        <taxon>Rhabditidae</taxon>
        <taxon>Peloderinae</taxon>
        <taxon>Caenorhabditis</taxon>
    </lineage>
</organism>
<reference evidence="1" key="1">
    <citation type="submission" date="2022-11" db="EMBL/GenBank/DDBJ databases">
        <authorList>
            <person name="Kikuchi T."/>
        </authorList>
    </citation>
    <scope>NUCLEOTIDE SEQUENCE</scope>
    <source>
        <strain evidence="1">PS1010</strain>
    </source>
</reference>
<evidence type="ECO:0000313" key="1">
    <source>
        <dbReference type="EMBL" id="CAI5443374.1"/>
    </source>
</evidence>
<protein>
    <submittedName>
        <fullName evidence="1">Uncharacterized protein</fullName>
    </submittedName>
</protein>
<dbReference type="Proteomes" id="UP001152747">
    <property type="component" value="Unassembled WGS sequence"/>
</dbReference>
<comment type="caution">
    <text evidence="1">The sequence shown here is derived from an EMBL/GenBank/DDBJ whole genome shotgun (WGS) entry which is preliminary data.</text>
</comment>
<sequence>MPMLLTVLPKLIAAFFYYTNFLNGDWVLNVLCSDTDYSFNIFEIIPLTYVIANFDRVRPLFLFCKKRNKVSADVTNMSTQQPVP</sequence>
<name>A0A9P1IDT0_9PELO</name>